<comment type="catalytic activity">
    <reaction evidence="6">
        <text>L,L-cystathionine + H2O = L-homocysteine + pyruvate + NH4(+)</text>
        <dbReference type="Rhea" id="RHEA:13965"/>
        <dbReference type="ChEBI" id="CHEBI:15361"/>
        <dbReference type="ChEBI" id="CHEBI:15377"/>
        <dbReference type="ChEBI" id="CHEBI:28938"/>
        <dbReference type="ChEBI" id="CHEBI:58161"/>
        <dbReference type="ChEBI" id="CHEBI:58199"/>
    </reaction>
</comment>
<evidence type="ECO:0000256" key="1">
    <source>
        <dbReference type="ARBA" id="ARBA00001933"/>
    </source>
</evidence>
<keyword evidence="4" id="KW-0456">Lyase</keyword>
<dbReference type="NCBIfam" id="TIGR01324">
    <property type="entry name" value="cysta_beta_ly_B"/>
    <property type="match status" value="1"/>
</dbReference>
<dbReference type="InterPro" id="IPR000277">
    <property type="entry name" value="Cys/Met-Metab_PyrdxlP-dep_enz"/>
</dbReference>
<evidence type="ECO:0000256" key="6">
    <source>
        <dbReference type="ARBA" id="ARBA00047517"/>
    </source>
</evidence>
<dbReference type="GO" id="GO:0019450">
    <property type="term" value="P:L-cysteine catabolic process to pyruvate"/>
    <property type="evidence" value="ECO:0007669"/>
    <property type="project" value="TreeGrafter"/>
</dbReference>
<dbReference type="SUPFAM" id="SSF53383">
    <property type="entry name" value="PLP-dependent transferases"/>
    <property type="match status" value="1"/>
</dbReference>
<gene>
    <name evidence="10" type="ORF">GCM10011332_01400</name>
</gene>
<comment type="pathway">
    <text evidence="5">Amino-acid biosynthesis; L-methionine biosynthesis via de novo pathway; L-homocysteine from L-cystathionine: step 1/1.</text>
</comment>
<evidence type="ECO:0000256" key="5">
    <source>
        <dbReference type="ARBA" id="ARBA00046315"/>
    </source>
</evidence>
<comment type="similarity">
    <text evidence="2 9">Belongs to the trans-sulfuration enzymes family.</text>
</comment>
<name>A0A917BNM9_9PROT</name>
<reference evidence="10" key="2">
    <citation type="submission" date="2020-09" db="EMBL/GenBank/DDBJ databases">
        <authorList>
            <person name="Sun Q."/>
            <person name="Zhou Y."/>
        </authorList>
    </citation>
    <scope>NUCLEOTIDE SEQUENCE</scope>
    <source>
        <strain evidence="10">CGMCC 1.15254</strain>
    </source>
</reference>
<sequence>MKKETRILHAGRNPKDNFGIVNPPVYHASTVTFPSVDAMHKAGQNPTEGIYYGRMATPTSQALEEAVASLEGADRAIAVQSGLAAITGAILPFVKTGDHILVTDSAYFPTKKFCDTVLKGFGVETTYYDPMIGSGISALIQDNTKIVFTEAPGSLTFEVQDIPAIAKAAHDRDVLVIIDNTWAAGYFFNAFENGCDISVQAATKYIGGHSDVMLGTIALHDDLYKKVKTYVYGMGYCAAPDDCYLAQRGIRTLPARLAIHQDNAIKMANWLKERPEVTRILHPAFEDCPGHEIWKRDFSGACGLFSIVLDEKYTDSAVAAMLDGMELFPMGYSWGGYESLIIPFNPQGARQVTAWPDKGPCLRIHAGQENIEDLLADLEKGFARLNKA</sequence>
<reference evidence="10" key="1">
    <citation type="journal article" date="2014" name="Int. J. Syst. Evol. Microbiol.">
        <title>Complete genome sequence of Corynebacterium casei LMG S-19264T (=DSM 44701T), isolated from a smear-ripened cheese.</title>
        <authorList>
            <consortium name="US DOE Joint Genome Institute (JGI-PGF)"/>
            <person name="Walter F."/>
            <person name="Albersmeier A."/>
            <person name="Kalinowski J."/>
            <person name="Ruckert C."/>
        </authorList>
    </citation>
    <scope>NUCLEOTIDE SEQUENCE</scope>
    <source>
        <strain evidence="10">CGMCC 1.15254</strain>
    </source>
</reference>
<protein>
    <submittedName>
        <fullName evidence="10">Cystathionine beta-lyase</fullName>
    </submittedName>
</protein>
<comment type="caution">
    <text evidence="10">The sequence shown here is derived from an EMBL/GenBank/DDBJ whole genome shotgun (WGS) entry which is preliminary data.</text>
</comment>
<dbReference type="PANTHER" id="PTHR43500:SF1">
    <property type="entry name" value="CYSTATHIONINE BETA-LYASE-RELATED"/>
    <property type="match status" value="1"/>
</dbReference>
<dbReference type="InterPro" id="IPR015424">
    <property type="entry name" value="PyrdxlP-dep_Trfase"/>
</dbReference>
<dbReference type="InterPro" id="IPR006233">
    <property type="entry name" value="Cys_b_lyase_bac"/>
</dbReference>
<dbReference type="RefSeq" id="WP_188660008.1">
    <property type="nucleotide sequence ID" value="NZ_BMHV01000001.1"/>
</dbReference>
<evidence type="ECO:0000313" key="10">
    <source>
        <dbReference type="EMBL" id="GGF51861.1"/>
    </source>
</evidence>
<evidence type="ECO:0000256" key="2">
    <source>
        <dbReference type="ARBA" id="ARBA00009077"/>
    </source>
</evidence>
<evidence type="ECO:0000256" key="4">
    <source>
        <dbReference type="ARBA" id="ARBA00023239"/>
    </source>
</evidence>
<evidence type="ECO:0000313" key="11">
    <source>
        <dbReference type="Proteomes" id="UP000632498"/>
    </source>
</evidence>
<dbReference type="GO" id="GO:0047804">
    <property type="term" value="F:cysteine-S-conjugate beta-lyase activity"/>
    <property type="evidence" value="ECO:0007669"/>
    <property type="project" value="UniProtKB-EC"/>
</dbReference>
<dbReference type="PIRSF" id="PIRSF001434">
    <property type="entry name" value="CGS"/>
    <property type="match status" value="1"/>
</dbReference>
<dbReference type="Proteomes" id="UP000632498">
    <property type="component" value="Unassembled WGS sequence"/>
</dbReference>
<keyword evidence="11" id="KW-1185">Reference proteome</keyword>
<organism evidence="10 11">
    <name type="scientific">Terasakiella brassicae</name>
    <dbReference type="NCBI Taxonomy" id="1634917"/>
    <lineage>
        <taxon>Bacteria</taxon>
        <taxon>Pseudomonadati</taxon>
        <taxon>Pseudomonadota</taxon>
        <taxon>Alphaproteobacteria</taxon>
        <taxon>Rhodospirillales</taxon>
        <taxon>Terasakiellaceae</taxon>
        <taxon>Terasakiella</taxon>
    </lineage>
</organism>
<dbReference type="InterPro" id="IPR054542">
    <property type="entry name" value="Cys_met_metab_PP"/>
</dbReference>
<dbReference type="PROSITE" id="PS00868">
    <property type="entry name" value="CYS_MET_METAB_PP"/>
    <property type="match status" value="1"/>
</dbReference>
<dbReference type="InterPro" id="IPR015422">
    <property type="entry name" value="PyrdxlP-dep_Trfase_small"/>
</dbReference>
<accession>A0A917BNM9</accession>
<dbReference type="Pfam" id="PF01053">
    <property type="entry name" value="Cys_Met_Meta_PP"/>
    <property type="match status" value="1"/>
</dbReference>
<dbReference type="GO" id="GO:0030170">
    <property type="term" value="F:pyridoxal phosphate binding"/>
    <property type="evidence" value="ECO:0007669"/>
    <property type="project" value="InterPro"/>
</dbReference>
<evidence type="ECO:0000256" key="3">
    <source>
        <dbReference type="ARBA" id="ARBA00022898"/>
    </source>
</evidence>
<dbReference type="GO" id="GO:0019346">
    <property type="term" value="P:transsulfuration"/>
    <property type="evidence" value="ECO:0007669"/>
    <property type="project" value="InterPro"/>
</dbReference>
<evidence type="ECO:0000256" key="9">
    <source>
        <dbReference type="RuleBase" id="RU362118"/>
    </source>
</evidence>
<evidence type="ECO:0000256" key="7">
    <source>
        <dbReference type="ARBA" id="ARBA00047625"/>
    </source>
</evidence>
<dbReference type="InterPro" id="IPR015421">
    <property type="entry name" value="PyrdxlP-dep_Trfase_major"/>
</dbReference>
<dbReference type="EMBL" id="BMHV01000001">
    <property type="protein sequence ID" value="GGF51861.1"/>
    <property type="molecule type" value="Genomic_DNA"/>
</dbReference>
<evidence type="ECO:0000256" key="8">
    <source>
        <dbReference type="PIRSR" id="PIRSR001434-2"/>
    </source>
</evidence>
<comment type="cofactor">
    <cofactor evidence="1 9">
        <name>pyridoxal 5'-phosphate</name>
        <dbReference type="ChEBI" id="CHEBI:597326"/>
    </cofactor>
</comment>
<keyword evidence="3 8" id="KW-0663">Pyridoxal phosphate</keyword>
<dbReference type="AlphaFoldDB" id="A0A917BNM9"/>
<proteinExistence type="inferred from homology"/>
<comment type="catalytic activity">
    <reaction evidence="7">
        <text>an S-substituted L-cysteine + H2O = a thiol + pyruvate + NH4(+)</text>
        <dbReference type="Rhea" id="RHEA:18121"/>
        <dbReference type="ChEBI" id="CHEBI:15361"/>
        <dbReference type="ChEBI" id="CHEBI:15377"/>
        <dbReference type="ChEBI" id="CHEBI:28938"/>
        <dbReference type="ChEBI" id="CHEBI:29256"/>
        <dbReference type="ChEBI" id="CHEBI:58717"/>
        <dbReference type="EC" id="4.4.1.13"/>
    </reaction>
</comment>
<dbReference type="FunFam" id="3.40.640.10:FF:000046">
    <property type="entry name" value="Cystathionine gamma-lyase"/>
    <property type="match status" value="1"/>
</dbReference>
<dbReference type="PANTHER" id="PTHR43500">
    <property type="entry name" value="CYSTATHIONINE BETA-LYASE-RELATED"/>
    <property type="match status" value="1"/>
</dbReference>
<feature type="modified residue" description="N6-(pyridoxal phosphate)lysine" evidence="8">
    <location>
        <position position="204"/>
    </location>
</feature>
<dbReference type="Gene3D" id="3.40.640.10">
    <property type="entry name" value="Type I PLP-dependent aspartate aminotransferase-like (Major domain)"/>
    <property type="match status" value="1"/>
</dbReference>
<dbReference type="Gene3D" id="3.90.1150.10">
    <property type="entry name" value="Aspartate Aminotransferase, domain 1"/>
    <property type="match status" value="1"/>
</dbReference>